<name>A0ABQ9KLD2_HEVBR</name>
<proteinExistence type="predicted"/>
<keyword evidence="3" id="KW-1185">Reference proteome</keyword>
<keyword evidence="1" id="KW-0732">Signal</keyword>
<feature type="signal peptide" evidence="1">
    <location>
        <begin position="1"/>
        <end position="22"/>
    </location>
</feature>
<feature type="chain" id="PRO_5046264002" evidence="1">
    <location>
        <begin position="23"/>
        <end position="107"/>
    </location>
</feature>
<protein>
    <submittedName>
        <fullName evidence="2">Uncharacterized protein</fullName>
    </submittedName>
</protein>
<dbReference type="EMBL" id="JARPOI010000017">
    <property type="protein sequence ID" value="KAJ9140614.1"/>
    <property type="molecule type" value="Genomic_DNA"/>
</dbReference>
<reference evidence="2" key="1">
    <citation type="journal article" date="2023" name="Plant Biotechnol. J.">
        <title>Chromosome-level wild Hevea brasiliensis genome provides new tools for genomic-assisted breeding and valuable loci to elevate rubber yield.</title>
        <authorList>
            <person name="Cheng H."/>
            <person name="Song X."/>
            <person name="Hu Y."/>
            <person name="Wu T."/>
            <person name="Yang Q."/>
            <person name="An Z."/>
            <person name="Feng S."/>
            <person name="Deng Z."/>
            <person name="Wu W."/>
            <person name="Zeng X."/>
            <person name="Tu M."/>
            <person name="Wang X."/>
            <person name="Huang H."/>
        </authorList>
    </citation>
    <scope>NUCLEOTIDE SEQUENCE</scope>
    <source>
        <strain evidence="2">MT/VB/25A 57/8</strain>
    </source>
</reference>
<comment type="caution">
    <text evidence="2">The sequence shown here is derived from an EMBL/GenBank/DDBJ whole genome shotgun (WGS) entry which is preliminary data.</text>
</comment>
<accession>A0ABQ9KLD2</accession>
<gene>
    <name evidence="2" type="ORF">P3X46_031242</name>
</gene>
<organism evidence="2 3">
    <name type="scientific">Hevea brasiliensis</name>
    <name type="common">Para rubber tree</name>
    <name type="synonym">Siphonia brasiliensis</name>
    <dbReference type="NCBI Taxonomy" id="3981"/>
    <lineage>
        <taxon>Eukaryota</taxon>
        <taxon>Viridiplantae</taxon>
        <taxon>Streptophyta</taxon>
        <taxon>Embryophyta</taxon>
        <taxon>Tracheophyta</taxon>
        <taxon>Spermatophyta</taxon>
        <taxon>Magnoliopsida</taxon>
        <taxon>eudicotyledons</taxon>
        <taxon>Gunneridae</taxon>
        <taxon>Pentapetalae</taxon>
        <taxon>rosids</taxon>
        <taxon>fabids</taxon>
        <taxon>Malpighiales</taxon>
        <taxon>Euphorbiaceae</taxon>
        <taxon>Crotonoideae</taxon>
        <taxon>Micrandreae</taxon>
        <taxon>Hevea</taxon>
    </lineage>
</organism>
<sequence length="107" mass="11693">MAAVPARFICFLLVFLFSSASSQEGKNAILFDNIFSLDVAAVSTEKVINYFFMAEKSGNNGKKKKAVVNGGSKPSFSHIPEQLNNEAGFVAFSSDYHAPRHHPPKNN</sequence>
<evidence type="ECO:0000256" key="1">
    <source>
        <dbReference type="SAM" id="SignalP"/>
    </source>
</evidence>
<dbReference type="Proteomes" id="UP001174677">
    <property type="component" value="Chromosome 17"/>
</dbReference>
<evidence type="ECO:0000313" key="2">
    <source>
        <dbReference type="EMBL" id="KAJ9140614.1"/>
    </source>
</evidence>
<evidence type="ECO:0000313" key="3">
    <source>
        <dbReference type="Proteomes" id="UP001174677"/>
    </source>
</evidence>